<dbReference type="Pfam" id="PF09947">
    <property type="entry name" value="DUF2180"/>
    <property type="match status" value="1"/>
</dbReference>
<keyword evidence="2" id="KW-1185">Reference proteome</keyword>
<dbReference type="Proteomes" id="UP000184171">
    <property type="component" value="Unassembled WGS sequence"/>
</dbReference>
<dbReference type="InterPro" id="IPR017211">
    <property type="entry name" value="UCP037465_Znf"/>
</dbReference>
<proteinExistence type="predicted"/>
<sequence>MKCYECAKDGNSSDAVAVCAVCGMGLCMDHAIEKDVPLVQRTSGWVDHKIIHILCSKCAAVKSLTS</sequence>
<evidence type="ECO:0008006" key="3">
    <source>
        <dbReference type="Google" id="ProtNLM"/>
    </source>
</evidence>
<accession>A0A1M6MIA7</accession>
<name>A0A1M6MIA7_MALRU</name>
<dbReference type="RefSeq" id="WP_072909830.1">
    <property type="nucleotide sequence ID" value="NZ_FQZT01000018.1"/>
</dbReference>
<dbReference type="AlphaFoldDB" id="A0A1M6MIA7"/>
<gene>
    <name evidence="1" type="ORF">SAMN02745165_03296</name>
</gene>
<reference evidence="1 2" key="1">
    <citation type="submission" date="2016-11" db="EMBL/GenBank/DDBJ databases">
        <authorList>
            <person name="Jaros S."/>
            <person name="Januszkiewicz K."/>
            <person name="Wedrychowicz H."/>
        </authorList>
    </citation>
    <scope>NUCLEOTIDE SEQUENCE [LARGE SCALE GENOMIC DNA]</scope>
    <source>
        <strain evidence="1 2">DSM 5091</strain>
    </source>
</reference>
<dbReference type="EMBL" id="FQZT01000018">
    <property type="protein sequence ID" value="SHJ83168.1"/>
    <property type="molecule type" value="Genomic_DNA"/>
</dbReference>
<evidence type="ECO:0000313" key="1">
    <source>
        <dbReference type="EMBL" id="SHJ83168.1"/>
    </source>
</evidence>
<evidence type="ECO:0000313" key="2">
    <source>
        <dbReference type="Proteomes" id="UP000184171"/>
    </source>
</evidence>
<protein>
    <recommendedName>
        <fullName evidence="3">DUF2180 family protein</fullName>
    </recommendedName>
</protein>
<organism evidence="1 2">
    <name type="scientific">Malonomonas rubra DSM 5091</name>
    <dbReference type="NCBI Taxonomy" id="1122189"/>
    <lineage>
        <taxon>Bacteria</taxon>
        <taxon>Pseudomonadati</taxon>
        <taxon>Thermodesulfobacteriota</taxon>
        <taxon>Desulfuromonadia</taxon>
        <taxon>Desulfuromonadales</taxon>
        <taxon>Geopsychrobacteraceae</taxon>
        <taxon>Malonomonas</taxon>
    </lineage>
</organism>
<dbReference type="OrthoDB" id="5405902at2"/>